<keyword evidence="1" id="KW-0430">Lectin</keyword>
<dbReference type="InterPro" id="IPR016186">
    <property type="entry name" value="C-type_lectin-like/link_sf"/>
</dbReference>
<evidence type="ECO:0000313" key="6">
    <source>
        <dbReference type="RefSeq" id="XP_029316805.1"/>
    </source>
</evidence>
<dbReference type="CDD" id="cd03590">
    <property type="entry name" value="CLECT_DC-SIGN_like"/>
    <property type="match status" value="1"/>
</dbReference>
<feature type="domain" description="C-type lectin" evidence="4">
    <location>
        <begin position="189"/>
        <end position="320"/>
    </location>
</feature>
<name>A0A6J2S5A5_COTGO</name>
<dbReference type="PANTHER" id="PTHR22803">
    <property type="entry name" value="MANNOSE, PHOSPHOLIPASE, LECTIN RECEPTOR RELATED"/>
    <property type="match status" value="1"/>
</dbReference>
<proteinExistence type="predicted"/>
<organism evidence="5 6">
    <name type="scientific">Cottoperca gobio</name>
    <name type="common">Frogmouth</name>
    <name type="synonym">Aphritis gobio</name>
    <dbReference type="NCBI Taxonomy" id="56716"/>
    <lineage>
        <taxon>Eukaryota</taxon>
        <taxon>Metazoa</taxon>
        <taxon>Chordata</taxon>
        <taxon>Craniata</taxon>
        <taxon>Vertebrata</taxon>
        <taxon>Euteleostomi</taxon>
        <taxon>Actinopterygii</taxon>
        <taxon>Neopterygii</taxon>
        <taxon>Teleostei</taxon>
        <taxon>Neoteleostei</taxon>
        <taxon>Acanthomorphata</taxon>
        <taxon>Eupercaria</taxon>
        <taxon>Perciformes</taxon>
        <taxon>Notothenioidei</taxon>
        <taxon>Bovichtidae</taxon>
        <taxon>Cottoperca</taxon>
    </lineage>
</organism>
<evidence type="ECO:0000259" key="4">
    <source>
        <dbReference type="PROSITE" id="PS50041"/>
    </source>
</evidence>
<dbReference type="InterPro" id="IPR033989">
    <property type="entry name" value="CD209-like_CTLD"/>
</dbReference>
<sequence>MGGMEISGCNFDGEFSSLVYEEDLQDNSENPSYSQSNQDKQQVSTHSMTPWRHCSLAAVSLALLAAVLLTVDIGLGVHCKSTLQCTPQDNKLTDTLLTSCDPEHVNNELAKLQDTYKTANETLQGVKKQLDSEMSRQKPINWELEHQTRRSKDYEVQLVKMTQDLAALRYQLPMINDGCRLCPPGWILMNSMCYYFSFSDNIGKSWKNARDYCQLYGGDLAVIDSKDKENATVNHLMTNKRISQITVGGLGFWIGLRDFHKEGSWKWVDGTILFEGYWNDGEPNNNRGDQEDCGAVLARENFFQAWNDVKCGTPQKWICEKAPASMS</sequence>
<dbReference type="OrthoDB" id="2142683at2759"/>
<keyword evidence="2" id="KW-1015">Disulfide bond</keyword>
<dbReference type="Pfam" id="PF00059">
    <property type="entry name" value="Lectin_C"/>
    <property type="match status" value="1"/>
</dbReference>
<dbReference type="SUPFAM" id="SSF56436">
    <property type="entry name" value="C-type lectin-like"/>
    <property type="match status" value="1"/>
</dbReference>
<gene>
    <name evidence="6" type="primary">LOC115027553</name>
</gene>
<dbReference type="PROSITE" id="PS00615">
    <property type="entry name" value="C_TYPE_LECTIN_1"/>
    <property type="match status" value="1"/>
</dbReference>
<dbReference type="AlphaFoldDB" id="A0A6J2S5A5"/>
<dbReference type="GO" id="GO:0030246">
    <property type="term" value="F:carbohydrate binding"/>
    <property type="evidence" value="ECO:0007669"/>
    <property type="project" value="UniProtKB-KW"/>
</dbReference>
<protein>
    <submittedName>
        <fullName evidence="6">C-type lectin domain family 4 member G-like</fullName>
    </submittedName>
</protein>
<reference evidence="6" key="1">
    <citation type="submission" date="2025-08" db="UniProtKB">
        <authorList>
            <consortium name="RefSeq"/>
        </authorList>
    </citation>
    <scope>IDENTIFICATION</scope>
</reference>
<dbReference type="InterPro" id="IPR001304">
    <property type="entry name" value="C-type_lectin-like"/>
</dbReference>
<evidence type="ECO:0000313" key="5">
    <source>
        <dbReference type="Proteomes" id="UP000504630"/>
    </source>
</evidence>
<dbReference type="Proteomes" id="UP000504630">
    <property type="component" value="Chromosome 22"/>
</dbReference>
<evidence type="ECO:0000256" key="1">
    <source>
        <dbReference type="ARBA" id="ARBA00022734"/>
    </source>
</evidence>
<dbReference type="InParanoid" id="A0A6J2S5A5"/>
<evidence type="ECO:0000256" key="2">
    <source>
        <dbReference type="ARBA" id="ARBA00023157"/>
    </source>
</evidence>
<dbReference type="SMART" id="SM00034">
    <property type="entry name" value="CLECT"/>
    <property type="match status" value="1"/>
</dbReference>
<dbReference type="InterPro" id="IPR016187">
    <property type="entry name" value="CTDL_fold"/>
</dbReference>
<keyword evidence="5" id="KW-1185">Reference proteome</keyword>
<accession>A0A6J2S5A5</accession>
<evidence type="ECO:0000256" key="3">
    <source>
        <dbReference type="SAM" id="MobiDB-lite"/>
    </source>
</evidence>
<dbReference type="PROSITE" id="PS50041">
    <property type="entry name" value="C_TYPE_LECTIN_2"/>
    <property type="match status" value="1"/>
</dbReference>
<dbReference type="InterPro" id="IPR018378">
    <property type="entry name" value="C-type_lectin_CS"/>
</dbReference>
<dbReference type="KEGG" id="cgob:115027553"/>
<dbReference type="RefSeq" id="XP_029316805.1">
    <property type="nucleotide sequence ID" value="XM_029460945.1"/>
</dbReference>
<dbReference type="Gene3D" id="3.10.100.10">
    <property type="entry name" value="Mannose-Binding Protein A, subunit A"/>
    <property type="match status" value="1"/>
</dbReference>
<dbReference type="GeneID" id="115027553"/>
<feature type="region of interest" description="Disordered" evidence="3">
    <location>
        <begin position="24"/>
        <end position="46"/>
    </location>
</feature>
<feature type="compositionally biased region" description="Polar residues" evidence="3">
    <location>
        <begin position="27"/>
        <end position="46"/>
    </location>
</feature>
<dbReference type="InterPro" id="IPR050111">
    <property type="entry name" value="C-type_lectin/snaclec_domain"/>
</dbReference>